<dbReference type="InterPro" id="IPR000531">
    <property type="entry name" value="Beta-barrel_TonB"/>
</dbReference>
<dbReference type="InterPro" id="IPR012910">
    <property type="entry name" value="Plug_dom"/>
</dbReference>
<evidence type="ECO:0000256" key="15">
    <source>
        <dbReference type="RuleBase" id="RU003357"/>
    </source>
</evidence>
<evidence type="ECO:0000259" key="18">
    <source>
        <dbReference type="Pfam" id="PF07715"/>
    </source>
</evidence>
<dbReference type="RefSeq" id="WP_353628369.1">
    <property type="nucleotide sequence ID" value="NZ_CP159194.1"/>
</dbReference>
<evidence type="ECO:0000256" key="7">
    <source>
        <dbReference type="ARBA" id="ARBA00022729"/>
    </source>
</evidence>
<evidence type="ECO:0000256" key="9">
    <source>
        <dbReference type="ARBA" id="ARBA00023065"/>
    </source>
</evidence>
<evidence type="ECO:0000256" key="13">
    <source>
        <dbReference type="ARBA" id="ARBA00023237"/>
    </source>
</evidence>
<evidence type="ECO:0000313" key="19">
    <source>
        <dbReference type="EMBL" id="XCF11727.1"/>
    </source>
</evidence>
<reference evidence="19" key="1">
    <citation type="journal article" date="2020" name="Int. J. Syst. Evol. Microbiol.">
        <title>Notification of changes in taxonomic opinion previously published outside the IJSEM.</title>
        <authorList>
            <person name="Oren A."/>
            <person name="Garrity G."/>
        </authorList>
    </citation>
    <scope>NUCLEOTIDE SEQUENCE</scope>
    <source>
        <strain evidence="19">TCYB15</strain>
    </source>
</reference>
<evidence type="ECO:0000256" key="3">
    <source>
        <dbReference type="ARBA" id="ARBA00022448"/>
    </source>
</evidence>
<feature type="domain" description="TonB-dependent receptor plug" evidence="18">
    <location>
        <begin position="61"/>
        <end position="163"/>
    </location>
</feature>
<evidence type="ECO:0000256" key="14">
    <source>
        <dbReference type="PROSITE-ProRule" id="PRU01360"/>
    </source>
</evidence>
<keyword evidence="12 19" id="KW-0675">Receptor</keyword>
<dbReference type="NCBIfam" id="TIGR01783">
    <property type="entry name" value="TonB-siderophor"/>
    <property type="match status" value="1"/>
</dbReference>
<dbReference type="InterPro" id="IPR036942">
    <property type="entry name" value="Beta-barrel_TonB_sf"/>
</dbReference>
<evidence type="ECO:0000256" key="1">
    <source>
        <dbReference type="ARBA" id="ARBA00004571"/>
    </source>
</evidence>
<keyword evidence="10 15" id="KW-0798">TonB box</keyword>
<dbReference type="SUPFAM" id="SSF56935">
    <property type="entry name" value="Porins"/>
    <property type="match status" value="1"/>
</dbReference>
<dbReference type="InterPro" id="IPR039426">
    <property type="entry name" value="TonB-dep_rcpt-like"/>
</dbReference>
<dbReference type="Pfam" id="PF07715">
    <property type="entry name" value="Plug"/>
    <property type="match status" value="1"/>
</dbReference>
<reference evidence="19" key="2">
    <citation type="submission" date="2024-06" db="EMBL/GenBank/DDBJ databases">
        <authorList>
            <person name="Deng Y."/>
        </authorList>
    </citation>
    <scope>NUCLEOTIDE SEQUENCE</scope>
    <source>
        <strain evidence="19">TCYB15</strain>
        <plasmid evidence="19">pZYJ01</plasmid>
    </source>
</reference>
<feature type="signal peptide" evidence="16">
    <location>
        <begin position="1"/>
        <end position="20"/>
    </location>
</feature>
<dbReference type="CDD" id="cd01347">
    <property type="entry name" value="ligand_gated_channel"/>
    <property type="match status" value="1"/>
</dbReference>
<dbReference type="Pfam" id="PF00593">
    <property type="entry name" value="TonB_dep_Rec_b-barrel"/>
    <property type="match status" value="1"/>
</dbReference>
<dbReference type="GO" id="GO:0015891">
    <property type="term" value="P:siderophore transport"/>
    <property type="evidence" value="ECO:0007669"/>
    <property type="project" value="InterPro"/>
</dbReference>
<keyword evidence="4 14" id="KW-1134">Transmembrane beta strand</keyword>
<feature type="domain" description="TonB-dependent receptor-like beta-barrel" evidence="17">
    <location>
        <begin position="238"/>
        <end position="668"/>
    </location>
</feature>
<dbReference type="InterPro" id="IPR010105">
    <property type="entry name" value="TonB_sidphr_rcpt"/>
</dbReference>
<dbReference type="Gene3D" id="2.170.130.10">
    <property type="entry name" value="TonB-dependent receptor, plug domain"/>
    <property type="match status" value="1"/>
</dbReference>
<dbReference type="GO" id="GO:0015344">
    <property type="term" value="F:siderophore uptake transmembrane transporter activity"/>
    <property type="evidence" value="ECO:0007669"/>
    <property type="project" value="TreeGrafter"/>
</dbReference>
<evidence type="ECO:0000256" key="10">
    <source>
        <dbReference type="ARBA" id="ARBA00023077"/>
    </source>
</evidence>
<accession>A0AAU8C7L7</accession>
<evidence type="ECO:0000256" key="12">
    <source>
        <dbReference type="ARBA" id="ARBA00023170"/>
    </source>
</evidence>
<evidence type="ECO:0000256" key="4">
    <source>
        <dbReference type="ARBA" id="ARBA00022452"/>
    </source>
</evidence>
<dbReference type="InterPro" id="IPR037066">
    <property type="entry name" value="Plug_dom_sf"/>
</dbReference>
<dbReference type="GO" id="GO:0009279">
    <property type="term" value="C:cell outer membrane"/>
    <property type="evidence" value="ECO:0007669"/>
    <property type="project" value="UniProtKB-SubCell"/>
</dbReference>
<keyword evidence="11 14" id="KW-0472">Membrane</keyword>
<protein>
    <submittedName>
        <fullName evidence="19">TonB-dependent siderophore receptor</fullName>
    </submittedName>
</protein>
<evidence type="ECO:0000256" key="6">
    <source>
        <dbReference type="ARBA" id="ARBA00022692"/>
    </source>
</evidence>
<organism evidence="19">
    <name type="scientific">Sulfitobacter sp. TCYB15</name>
    <dbReference type="NCBI Taxonomy" id="3229275"/>
    <lineage>
        <taxon>Bacteria</taxon>
        <taxon>Pseudomonadati</taxon>
        <taxon>Pseudomonadota</taxon>
        <taxon>Alphaproteobacteria</taxon>
        <taxon>Rhodobacterales</taxon>
        <taxon>Roseobacteraceae</taxon>
        <taxon>Sulfitobacter</taxon>
    </lineage>
</organism>
<evidence type="ECO:0000256" key="2">
    <source>
        <dbReference type="ARBA" id="ARBA00009810"/>
    </source>
</evidence>
<keyword evidence="3 14" id="KW-0813">Transport</keyword>
<feature type="chain" id="PRO_5043313830" evidence="16">
    <location>
        <begin position="21"/>
        <end position="697"/>
    </location>
</feature>
<proteinExistence type="inferred from homology"/>
<dbReference type="EMBL" id="CP159194">
    <property type="protein sequence ID" value="XCF11727.1"/>
    <property type="molecule type" value="Genomic_DNA"/>
</dbReference>
<keyword evidence="8" id="KW-0408">Iron</keyword>
<keyword evidence="6 14" id="KW-0812">Transmembrane</keyword>
<dbReference type="Gene3D" id="2.40.170.20">
    <property type="entry name" value="TonB-dependent receptor, beta-barrel domain"/>
    <property type="match status" value="1"/>
</dbReference>
<keyword evidence="19" id="KW-0614">Plasmid</keyword>
<evidence type="ECO:0000256" key="11">
    <source>
        <dbReference type="ARBA" id="ARBA00023136"/>
    </source>
</evidence>
<name>A0AAU8C7L7_9RHOB</name>
<keyword evidence="5" id="KW-0410">Iron transport</keyword>
<dbReference type="PANTHER" id="PTHR32552">
    <property type="entry name" value="FERRICHROME IRON RECEPTOR-RELATED"/>
    <property type="match status" value="1"/>
</dbReference>
<dbReference type="AlphaFoldDB" id="A0AAU8C7L7"/>
<gene>
    <name evidence="19" type="ORF">ABM428_15275</name>
</gene>
<dbReference type="PANTHER" id="PTHR32552:SF68">
    <property type="entry name" value="FERRICHROME OUTER MEMBRANE TRANSPORTER_PHAGE RECEPTOR"/>
    <property type="match status" value="1"/>
</dbReference>
<dbReference type="PROSITE" id="PS52016">
    <property type="entry name" value="TONB_DEPENDENT_REC_3"/>
    <property type="match status" value="1"/>
</dbReference>
<comment type="subcellular location">
    <subcellularLocation>
        <location evidence="1 14">Cell outer membrane</location>
        <topology evidence="1 14">Multi-pass membrane protein</topology>
    </subcellularLocation>
</comment>
<evidence type="ECO:0000256" key="8">
    <source>
        <dbReference type="ARBA" id="ARBA00023004"/>
    </source>
</evidence>
<geneLocation type="plasmid" evidence="19">
    <name>pZYJ01</name>
</geneLocation>
<dbReference type="KEGG" id="suly:ABM428_15275"/>
<evidence type="ECO:0000259" key="17">
    <source>
        <dbReference type="Pfam" id="PF00593"/>
    </source>
</evidence>
<dbReference type="GO" id="GO:0038023">
    <property type="term" value="F:signaling receptor activity"/>
    <property type="evidence" value="ECO:0007669"/>
    <property type="project" value="InterPro"/>
</dbReference>
<evidence type="ECO:0000256" key="16">
    <source>
        <dbReference type="SAM" id="SignalP"/>
    </source>
</evidence>
<sequence length="697" mass="76380">MQISRIALVAALAASHPAYAQEADTLDLGTLTLEAESDATLLQNGYVAESGRQATRVDTPIRDIPQAISTVGQDQIEDQEPRTLLDALGYTSGTNVTNFGFDSRYDAVYLRGFSAYYDGLFRDGLRQVNGPSAWFQNHPYTFEGVSVLKGPSSSMYGVSGAGGLVNIISKRPKDEAYNELKLTFGTDSRKELAFDFTGPVGTDGRLSYRLTGVARDADTPLPGYSDDLALLAPSFTYQLTDRTKITVLTEYSESTRGGTASYYNPSQGEASDIYVGDPEYNDFVNEQWRVGYELEHEMDNGVTLRQNLRYSKVDADLEFSGIYAAGTGFGRYWGHYLENSENFSVDTYAEGHFSTGAFDHTVVAGFDYTQSSYDAYYGGVGYVSAADTDAVDQPYSNGQEMYQYGVYVHDQLSSGPWTMFLSGRYDWVDMTTFDANQNGTDTSHNGFSGRVGLSYAFNTDLSVYANVSSSFVPTTGLVYDDSTDPNSGRSAEPTRGLQKEVGVKYQLPGTESLITASLFDIRQEDGVVFQTVDPATFNGLNQVQVPYDLRSRGLEIEGQFNFANGLRVTSAYTYLDMEIEAGSTGTVGNQLSATPHHTASIWGFYEPQSGAFKGFGFGAGLRYVGESYGDDANTYKNDAEVFADLSMSYDFGEVGYDGLSAQINVKNVFDNTDQTCSADYCYRYEGRTATASVSYRF</sequence>
<keyword evidence="9" id="KW-0406">Ion transport</keyword>
<evidence type="ECO:0000256" key="5">
    <source>
        <dbReference type="ARBA" id="ARBA00022496"/>
    </source>
</evidence>
<keyword evidence="13 14" id="KW-0998">Cell outer membrane</keyword>
<comment type="similarity">
    <text evidence="2 14 15">Belongs to the TonB-dependent receptor family.</text>
</comment>
<keyword evidence="7 16" id="KW-0732">Signal</keyword>